<gene>
    <name evidence="14" type="ORF">ASPGLDRAFT_68490</name>
</gene>
<evidence type="ECO:0000256" key="9">
    <source>
        <dbReference type="ARBA" id="ARBA00033295"/>
    </source>
</evidence>
<keyword evidence="7 10" id="KW-0326">Glycosidase</keyword>
<dbReference type="InterPro" id="IPR000254">
    <property type="entry name" value="CBD"/>
</dbReference>
<dbReference type="Gene3D" id="3.20.20.80">
    <property type="entry name" value="Glycosidases"/>
    <property type="match status" value="1"/>
</dbReference>
<comment type="function">
    <text evidence="2">Endo-1,4-mannanase, a crucial enzyme for depolymerization of seed galactomannans and wood galactoglucomannans.</text>
</comment>
<dbReference type="EMBL" id="KV878905">
    <property type="protein sequence ID" value="OJJ81593.1"/>
    <property type="molecule type" value="Genomic_DNA"/>
</dbReference>
<dbReference type="PANTHER" id="PTHR34142:SF1">
    <property type="entry name" value="GLYCOSIDE HYDROLASE FAMILY 5 DOMAIN-CONTAINING PROTEIN"/>
    <property type="match status" value="1"/>
</dbReference>
<evidence type="ECO:0000256" key="5">
    <source>
        <dbReference type="ARBA" id="ARBA00022729"/>
    </source>
</evidence>
<dbReference type="Pfam" id="PF00734">
    <property type="entry name" value="CBM_1"/>
    <property type="match status" value="1"/>
</dbReference>
<evidence type="ECO:0000256" key="8">
    <source>
        <dbReference type="ARBA" id="ARBA00025192"/>
    </source>
</evidence>
<dbReference type="FunFam" id="3.20.20.80:FF:000078">
    <property type="entry name" value="Endo-beta-1,4-glucanase B"/>
    <property type="match status" value="1"/>
</dbReference>
<dbReference type="SMART" id="SM00236">
    <property type="entry name" value="fCBD"/>
    <property type="match status" value="1"/>
</dbReference>
<dbReference type="PANTHER" id="PTHR34142">
    <property type="entry name" value="ENDO-BETA-1,4-GLUCANASE A"/>
    <property type="match status" value="1"/>
</dbReference>
<keyword evidence="5 12" id="KW-0732">Signal</keyword>
<evidence type="ECO:0000313" key="15">
    <source>
        <dbReference type="Proteomes" id="UP000184300"/>
    </source>
</evidence>
<evidence type="ECO:0000256" key="1">
    <source>
        <dbReference type="ARBA" id="ARBA00000966"/>
    </source>
</evidence>
<dbReference type="InterPro" id="IPR017853">
    <property type="entry name" value="GH"/>
</dbReference>
<evidence type="ECO:0000256" key="3">
    <source>
        <dbReference type="ARBA" id="ARBA00005641"/>
    </source>
</evidence>
<feature type="chain" id="PRO_5012770004" description="cellulase" evidence="12">
    <location>
        <begin position="19"/>
        <end position="459"/>
    </location>
</feature>
<dbReference type="InterPro" id="IPR035971">
    <property type="entry name" value="CBD_sf"/>
</dbReference>
<dbReference type="GO" id="GO:0009251">
    <property type="term" value="P:glucan catabolic process"/>
    <property type="evidence" value="ECO:0007669"/>
    <property type="project" value="UniProtKB-ARBA"/>
</dbReference>
<feature type="signal peptide" evidence="12">
    <location>
        <begin position="1"/>
        <end position="18"/>
    </location>
</feature>
<accession>A0A1L9VCI3</accession>
<evidence type="ECO:0000256" key="12">
    <source>
        <dbReference type="SAM" id="SignalP"/>
    </source>
</evidence>
<proteinExistence type="inferred from homology"/>
<comment type="function">
    <text evidence="8">Has endoglucanase activity on substrates containing beta-1,4 glycosidic bonds, like in carboxymethylcellulose (CMC), hydroxyethylcellulose (HEC) and beta-glucan. Involved in the degradation of complex natural cellulosic substrates.</text>
</comment>
<dbReference type="GO" id="GO:0005576">
    <property type="term" value="C:extracellular region"/>
    <property type="evidence" value="ECO:0007669"/>
    <property type="project" value="InterPro"/>
</dbReference>
<evidence type="ECO:0000256" key="4">
    <source>
        <dbReference type="ARBA" id="ARBA00012601"/>
    </source>
</evidence>
<comment type="catalytic activity">
    <reaction evidence="1">
        <text>Endohydrolysis of (1-&gt;4)-beta-D-glucosidic linkages in cellulose, lichenin and cereal beta-D-glucans.</text>
        <dbReference type="EC" id="3.2.1.4"/>
    </reaction>
</comment>
<evidence type="ECO:0000256" key="7">
    <source>
        <dbReference type="ARBA" id="ARBA00023295"/>
    </source>
</evidence>
<feature type="region of interest" description="Disordered" evidence="11">
    <location>
        <begin position="339"/>
        <end position="385"/>
    </location>
</feature>
<evidence type="ECO:0000259" key="13">
    <source>
        <dbReference type="PROSITE" id="PS51164"/>
    </source>
</evidence>
<protein>
    <recommendedName>
        <fullName evidence="4">cellulase</fullName>
        <ecNumber evidence="4">3.2.1.4</ecNumber>
    </recommendedName>
    <alternativeName>
        <fullName evidence="9">Endo-beta-1,4-mannanase F</fullName>
    </alternativeName>
</protein>
<dbReference type="GeneID" id="34465527"/>
<dbReference type="InterPro" id="IPR001547">
    <property type="entry name" value="Glyco_hydro_5"/>
</dbReference>
<dbReference type="VEuPathDB" id="FungiDB:ASPGLDRAFT_68490"/>
<evidence type="ECO:0000256" key="2">
    <source>
        <dbReference type="ARBA" id="ARBA00002993"/>
    </source>
</evidence>
<dbReference type="GO" id="GO:0008810">
    <property type="term" value="F:cellulase activity"/>
    <property type="evidence" value="ECO:0007669"/>
    <property type="project" value="UniProtKB-EC"/>
</dbReference>
<evidence type="ECO:0000256" key="11">
    <source>
        <dbReference type="SAM" id="MobiDB-lite"/>
    </source>
</evidence>
<dbReference type="PROSITE" id="PS51164">
    <property type="entry name" value="CBM1_2"/>
    <property type="match status" value="1"/>
</dbReference>
<sequence>MRFTSLMMAASAAGLVHAAAKRDASAKKSGFTWVGANESGAEFGEDNIPGKLEKDYTFPNTTAIQTLRDSGMNIFRVPFLMERLVPDDMTGDVNAAYMKDLRKTIQFITESGAYAVLDPHNYGRYSGDIITNTDNFKAFWKTVAGEFSSNEKVIFDTNNEYHDMDQSLVLNLNQAAINGIRSAGAKNQYIFIEGNAYTGAWKWTDNNDNLASLTDPQDKLVYQMHQYLDSDGSGTSETCVSETIGKERLQSATQWLQKNDKKGFVGEFAGGVNEQCEKAVEGMLEYMQENSDVWMGAEWWAAGPWWGDYMYNLEPTDGQAYSTYLPILKKYFPSSDAASSSSTSTPTKAVRVPLVHPSSSGSVSGSASASASPSGKPSGGALPPTIPVSVPTTFATAASATPSSSLAASSTSSIVPSASSSGGVAKKYEQCGGVTWTGSKACESGSSCVKQNAFYSQCQ</sequence>
<evidence type="ECO:0000256" key="6">
    <source>
        <dbReference type="ARBA" id="ARBA00022801"/>
    </source>
</evidence>
<dbReference type="SUPFAM" id="SSF57180">
    <property type="entry name" value="Cellulose-binding domain"/>
    <property type="match status" value="1"/>
</dbReference>
<dbReference type="STRING" id="1160497.A0A1L9VCI3"/>
<feature type="compositionally biased region" description="Low complexity" evidence="11">
    <location>
        <begin position="357"/>
        <end position="385"/>
    </location>
</feature>
<keyword evidence="6 10" id="KW-0378">Hydrolase</keyword>
<keyword evidence="15" id="KW-1185">Reference proteome</keyword>
<dbReference type="AlphaFoldDB" id="A0A1L9VCI3"/>
<dbReference type="GO" id="GO:0030248">
    <property type="term" value="F:cellulose binding"/>
    <property type="evidence" value="ECO:0007669"/>
    <property type="project" value="InterPro"/>
</dbReference>
<reference evidence="15" key="1">
    <citation type="journal article" date="2017" name="Genome Biol.">
        <title>Comparative genomics reveals high biological diversity and specific adaptations in the industrially and medically important fungal genus Aspergillus.</title>
        <authorList>
            <person name="de Vries R.P."/>
            <person name="Riley R."/>
            <person name="Wiebenga A."/>
            <person name="Aguilar-Osorio G."/>
            <person name="Amillis S."/>
            <person name="Uchima C.A."/>
            <person name="Anderluh G."/>
            <person name="Asadollahi M."/>
            <person name="Askin M."/>
            <person name="Barry K."/>
            <person name="Battaglia E."/>
            <person name="Bayram O."/>
            <person name="Benocci T."/>
            <person name="Braus-Stromeyer S.A."/>
            <person name="Caldana C."/>
            <person name="Canovas D."/>
            <person name="Cerqueira G.C."/>
            <person name="Chen F."/>
            <person name="Chen W."/>
            <person name="Choi C."/>
            <person name="Clum A."/>
            <person name="Dos Santos R.A."/>
            <person name="Damasio A.R."/>
            <person name="Diallinas G."/>
            <person name="Emri T."/>
            <person name="Fekete E."/>
            <person name="Flipphi M."/>
            <person name="Freyberg S."/>
            <person name="Gallo A."/>
            <person name="Gournas C."/>
            <person name="Habgood R."/>
            <person name="Hainaut M."/>
            <person name="Harispe M.L."/>
            <person name="Henrissat B."/>
            <person name="Hilden K.S."/>
            <person name="Hope R."/>
            <person name="Hossain A."/>
            <person name="Karabika E."/>
            <person name="Karaffa L."/>
            <person name="Karanyi Z."/>
            <person name="Krasevec N."/>
            <person name="Kuo A."/>
            <person name="Kusch H."/>
            <person name="LaButti K."/>
            <person name="Lagendijk E.L."/>
            <person name="Lapidus A."/>
            <person name="Levasseur A."/>
            <person name="Lindquist E."/>
            <person name="Lipzen A."/>
            <person name="Logrieco A.F."/>
            <person name="MacCabe A."/>
            <person name="Maekelae M.R."/>
            <person name="Malavazi I."/>
            <person name="Melin P."/>
            <person name="Meyer V."/>
            <person name="Mielnichuk N."/>
            <person name="Miskei M."/>
            <person name="Molnar A.P."/>
            <person name="Mule G."/>
            <person name="Ngan C.Y."/>
            <person name="Orejas M."/>
            <person name="Orosz E."/>
            <person name="Ouedraogo J.P."/>
            <person name="Overkamp K.M."/>
            <person name="Park H.-S."/>
            <person name="Perrone G."/>
            <person name="Piumi F."/>
            <person name="Punt P.J."/>
            <person name="Ram A.F."/>
            <person name="Ramon A."/>
            <person name="Rauscher S."/>
            <person name="Record E."/>
            <person name="Riano-Pachon D.M."/>
            <person name="Robert V."/>
            <person name="Roehrig J."/>
            <person name="Ruller R."/>
            <person name="Salamov A."/>
            <person name="Salih N.S."/>
            <person name="Samson R.A."/>
            <person name="Sandor E."/>
            <person name="Sanguinetti M."/>
            <person name="Schuetze T."/>
            <person name="Sepcic K."/>
            <person name="Shelest E."/>
            <person name="Sherlock G."/>
            <person name="Sophianopoulou V."/>
            <person name="Squina F.M."/>
            <person name="Sun H."/>
            <person name="Susca A."/>
            <person name="Todd R.B."/>
            <person name="Tsang A."/>
            <person name="Unkles S.E."/>
            <person name="van de Wiele N."/>
            <person name="van Rossen-Uffink D."/>
            <person name="Oliveira J.V."/>
            <person name="Vesth T.C."/>
            <person name="Visser J."/>
            <person name="Yu J.-H."/>
            <person name="Zhou M."/>
            <person name="Andersen M.R."/>
            <person name="Archer D.B."/>
            <person name="Baker S.E."/>
            <person name="Benoit I."/>
            <person name="Brakhage A.A."/>
            <person name="Braus G.H."/>
            <person name="Fischer R."/>
            <person name="Frisvad J.C."/>
            <person name="Goldman G.H."/>
            <person name="Houbraken J."/>
            <person name="Oakley B."/>
            <person name="Pocsi I."/>
            <person name="Scazzocchio C."/>
            <person name="Seiboth B."/>
            <person name="vanKuyk P.A."/>
            <person name="Wortman J."/>
            <person name="Dyer P.S."/>
            <person name="Grigoriev I.V."/>
        </authorList>
    </citation>
    <scope>NUCLEOTIDE SEQUENCE [LARGE SCALE GENOMIC DNA]</scope>
    <source>
        <strain evidence="15">CBS 516.65</strain>
    </source>
</reference>
<name>A0A1L9VCI3_ASPGL</name>
<dbReference type="Proteomes" id="UP000184300">
    <property type="component" value="Unassembled WGS sequence"/>
</dbReference>
<feature type="domain" description="CBM1" evidence="13">
    <location>
        <begin position="423"/>
        <end position="459"/>
    </location>
</feature>
<evidence type="ECO:0000256" key="10">
    <source>
        <dbReference type="RuleBase" id="RU361153"/>
    </source>
</evidence>
<dbReference type="EC" id="3.2.1.4" evidence="4"/>
<dbReference type="Pfam" id="PF00150">
    <property type="entry name" value="Cellulase"/>
    <property type="match status" value="1"/>
</dbReference>
<evidence type="ECO:0000313" key="14">
    <source>
        <dbReference type="EMBL" id="OJJ81593.1"/>
    </source>
</evidence>
<dbReference type="PROSITE" id="PS00562">
    <property type="entry name" value="CBM1_1"/>
    <property type="match status" value="1"/>
</dbReference>
<dbReference type="SUPFAM" id="SSF51445">
    <property type="entry name" value="(Trans)glycosidases"/>
    <property type="match status" value="1"/>
</dbReference>
<organism evidence="14 15">
    <name type="scientific">Aspergillus glaucus CBS 516.65</name>
    <dbReference type="NCBI Taxonomy" id="1160497"/>
    <lineage>
        <taxon>Eukaryota</taxon>
        <taxon>Fungi</taxon>
        <taxon>Dikarya</taxon>
        <taxon>Ascomycota</taxon>
        <taxon>Pezizomycotina</taxon>
        <taxon>Eurotiomycetes</taxon>
        <taxon>Eurotiomycetidae</taxon>
        <taxon>Eurotiales</taxon>
        <taxon>Aspergillaceae</taxon>
        <taxon>Aspergillus</taxon>
        <taxon>Aspergillus subgen. Aspergillus</taxon>
    </lineage>
</organism>
<comment type="similarity">
    <text evidence="3 10">Belongs to the glycosyl hydrolase 5 (cellulase A) family.</text>
</comment>
<dbReference type="RefSeq" id="XP_022398291.1">
    <property type="nucleotide sequence ID" value="XM_022549267.1"/>
</dbReference>
<dbReference type="OrthoDB" id="5823761at2759"/>